<dbReference type="RefSeq" id="WP_006035976.1">
    <property type="nucleotide sequence ID" value="NZ_AAQJ02000001.1"/>
</dbReference>
<sequence>MHYATIRSWSFASETTSRVPIDFYIDFTERAKKNPSLEHAVRQAANRLNQILFPHFQFKVSLKTASIQKTRHIRVHDEGCNARLGAQQHHGNKYGYLSCFIGGGWRGYWKTHNVDSIIHELFHTLGRFHEHRQADSPILIQNFSKHQLSSENFLEFYDPFSLMHYSSSLINAVIGKSEIRPQTTVIKSLMDQGYPKKLALDYYDALRGLNENHCNWDAFNLGFGLLTRRDFTTLRKTACIIDETWCDFESPIPLFAFTSQPKISYHYLLKLTKIFVHSHYQNEKLIVGAAHKTVEIQSNQCYIIHLIHFFQVYPKTGIHCDVITPLLKQSIATFSPLNFLRKTNNSCILKIEKEGINPWASSSIQSHIIFYLNKANVSRTLQWKPLLTNRTAHDASAAQCISIPNHFFQTVFNKTTMPFLHSETVSGSYLNFYERNKYFFRLGFNAIPFFIFGFITGITRHAEWIIFFNDKETFSKTRRHLKHLAQWAISFMHVGLSSYALYQHIIEENARQLLIPFLNENRQLFQTADLMDRLNNHESCLTLLLPYGINTTILLLSAHVKPIHQHPMTQWGFTQSLSLLAACLINHANTYSHLELVIGISLYLGGTRLGYCLTATCLLFFKKLEPYVSLCCSHRGGPHQTEGTPSIQREQEIKPRCTKALKSTTSVITAMNQAWNTVTFSKFTKALSRTAWISFFTLKTEKNTPTKDADAEMHAMNPAENRP</sequence>
<accession>A8PLR6</accession>
<keyword evidence="1" id="KW-1133">Transmembrane helix</keyword>
<dbReference type="Gene3D" id="3.40.390.10">
    <property type="entry name" value="Collagenase (Catalytic Domain)"/>
    <property type="match status" value="1"/>
</dbReference>
<keyword evidence="1" id="KW-0812">Transmembrane</keyword>
<organism evidence="2 3">
    <name type="scientific">Rickettsiella grylli</name>
    <dbReference type="NCBI Taxonomy" id="59196"/>
    <lineage>
        <taxon>Bacteria</taxon>
        <taxon>Pseudomonadati</taxon>
        <taxon>Pseudomonadota</taxon>
        <taxon>Gammaproteobacteria</taxon>
        <taxon>Legionellales</taxon>
        <taxon>Coxiellaceae</taxon>
        <taxon>Rickettsiella</taxon>
    </lineage>
</organism>
<evidence type="ECO:0000313" key="3">
    <source>
        <dbReference type="Proteomes" id="UP000054075"/>
    </source>
</evidence>
<proteinExistence type="predicted"/>
<protein>
    <submittedName>
        <fullName evidence="2">Uncharacterized protein</fullName>
    </submittedName>
</protein>
<dbReference type="AlphaFoldDB" id="A8PLR6"/>
<name>A8PLR6_9COXI</name>
<dbReference type="OrthoDB" id="3669864at2"/>
<dbReference type="InterPro" id="IPR024079">
    <property type="entry name" value="MetalloPept_cat_dom_sf"/>
</dbReference>
<evidence type="ECO:0000313" key="2">
    <source>
        <dbReference type="EMBL" id="EDP47014.1"/>
    </source>
</evidence>
<dbReference type="SUPFAM" id="SSF55486">
    <property type="entry name" value="Metalloproteases ('zincins'), catalytic domain"/>
    <property type="match status" value="1"/>
</dbReference>
<reference evidence="2" key="1">
    <citation type="submission" date="2006-04" db="EMBL/GenBank/DDBJ databases">
        <authorList>
            <person name="Seshadri R."/>
            <person name="Federici B.A."/>
        </authorList>
    </citation>
    <scope>NUCLEOTIDE SEQUENCE [LARGE SCALE GENOMIC DNA]</scope>
</reference>
<dbReference type="EMBL" id="AAQJ02000001">
    <property type="protein sequence ID" value="EDP47014.1"/>
    <property type="molecule type" value="Genomic_DNA"/>
</dbReference>
<keyword evidence="3" id="KW-1185">Reference proteome</keyword>
<feature type="transmembrane region" description="Helical" evidence="1">
    <location>
        <begin position="438"/>
        <end position="458"/>
    </location>
</feature>
<feature type="transmembrane region" description="Helical" evidence="1">
    <location>
        <begin position="484"/>
        <end position="502"/>
    </location>
</feature>
<evidence type="ECO:0000256" key="1">
    <source>
        <dbReference type="SAM" id="Phobius"/>
    </source>
</evidence>
<keyword evidence="1" id="KW-0472">Membrane</keyword>
<dbReference type="Proteomes" id="UP000054075">
    <property type="component" value="Unassembled WGS sequence"/>
</dbReference>
<gene>
    <name evidence="2" type="ORF">RICGR_0510</name>
</gene>
<comment type="caution">
    <text evidence="2">The sequence shown here is derived from an EMBL/GenBank/DDBJ whole genome shotgun (WGS) entry which is preliminary data.</text>
</comment>
<dbReference type="GO" id="GO:0008237">
    <property type="term" value="F:metallopeptidase activity"/>
    <property type="evidence" value="ECO:0007669"/>
    <property type="project" value="InterPro"/>
</dbReference>
<reference evidence="2" key="2">
    <citation type="submission" date="2007-10" db="EMBL/GenBank/DDBJ databases">
        <authorList>
            <person name="Myers G.S."/>
        </authorList>
    </citation>
    <scope>NUCLEOTIDE SEQUENCE [LARGE SCALE GENOMIC DNA]</scope>
</reference>